<evidence type="ECO:0008006" key="5">
    <source>
        <dbReference type="Google" id="ProtNLM"/>
    </source>
</evidence>
<feature type="chain" id="PRO_5047201094" description="DUF2939 domain-containing protein" evidence="2">
    <location>
        <begin position="23"/>
        <end position="191"/>
    </location>
</feature>
<keyword evidence="4" id="KW-1185">Reference proteome</keyword>
<sequence length="191" mass="20411">MKRKTALGTLALLVTALASSYASPYWTLRQMHAAIKAHDAQAFSRYVDYPALRESLKAQALLSLQQRLGLSGAGEAPLAGVGRLLGMAMVGTVIDAMVSPAGAMALMARGEAGAPTEPPAQPGPAVTPDDGQATRPARESLRYDVSYRAWDRVDASATRADGERIVVELRRDGLWSWQWSGVRLPGLATRP</sequence>
<name>A0ABN4TIU1_9BURK</name>
<dbReference type="EMBL" id="CP017754">
    <property type="protein sequence ID" value="AOZ07172.1"/>
    <property type="molecule type" value="Genomic_DNA"/>
</dbReference>
<evidence type="ECO:0000313" key="4">
    <source>
        <dbReference type="Proteomes" id="UP000177515"/>
    </source>
</evidence>
<evidence type="ECO:0000256" key="1">
    <source>
        <dbReference type="SAM" id="MobiDB-lite"/>
    </source>
</evidence>
<dbReference type="RefSeq" id="WP_071014503.1">
    <property type="nucleotide sequence ID" value="NZ_CP017754.1"/>
</dbReference>
<evidence type="ECO:0000313" key="3">
    <source>
        <dbReference type="EMBL" id="AOZ07172.1"/>
    </source>
</evidence>
<keyword evidence="2" id="KW-0732">Signal</keyword>
<organism evidence="3 4">
    <name type="scientific">Cupriavidus malaysiensis</name>
    <dbReference type="NCBI Taxonomy" id="367825"/>
    <lineage>
        <taxon>Bacteria</taxon>
        <taxon>Pseudomonadati</taxon>
        <taxon>Pseudomonadota</taxon>
        <taxon>Betaproteobacteria</taxon>
        <taxon>Burkholderiales</taxon>
        <taxon>Burkholderiaceae</taxon>
        <taxon>Cupriavidus</taxon>
    </lineage>
</organism>
<evidence type="ECO:0000256" key="2">
    <source>
        <dbReference type="SAM" id="SignalP"/>
    </source>
</evidence>
<dbReference type="InterPro" id="IPR021330">
    <property type="entry name" value="DUF2939"/>
</dbReference>
<protein>
    <recommendedName>
        <fullName evidence="5">DUF2939 domain-containing protein</fullName>
    </recommendedName>
</protein>
<accession>A0ABN4TIU1</accession>
<gene>
    <name evidence="3" type="ORF">BKK80_16115</name>
</gene>
<dbReference type="Proteomes" id="UP000177515">
    <property type="component" value="Chromosome 1"/>
</dbReference>
<reference evidence="3 4" key="1">
    <citation type="submission" date="2016-10" db="EMBL/GenBank/DDBJ databases">
        <title>Complete genome sequences of three Cupriavidus strains isolated from various Malaysian environments.</title>
        <authorList>
            <person name="Abdullah A.A.-A."/>
            <person name="Shafie N.A.H."/>
            <person name="Lau N.S."/>
        </authorList>
    </citation>
    <scope>NUCLEOTIDE SEQUENCE [LARGE SCALE GENOMIC DNA]</scope>
    <source>
        <strain evidence="3 4">USMAA1020</strain>
    </source>
</reference>
<feature type="region of interest" description="Disordered" evidence="1">
    <location>
        <begin position="110"/>
        <end position="136"/>
    </location>
</feature>
<feature type="signal peptide" evidence="2">
    <location>
        <begin position="1"/>
        <end position="22"/>
    </location>
</feature>
<proteinExistence type="predicted"/>
<dbReference type="Pfam" id="PF11159">
    <property type="entry name" value="DUF2939"/>
    <property type="match status" value="1"/>
</dbReference>